<protein>
    <submittedName>
        <fullName evidence="2">Uncharacterized protein</fullName>
    </submittedName>
</protein>
<dbReference type="eggNOG" id="ENOG502QVQ9">
    <property type="taxonomic scope" value="Eukaryota"/>
</dbReference>
<feature type="transmembrane region" description="Helical" evidence="1">
    <location>
        <begin position="558"/>
        <end position="588"/>
    </location>
</feature>
<dbReference type="SUPFAM" id="SSF48371">
    <property type="entry name" value="ARM repeat"/>
    <property type="match status" value="1"/>
</dbReference>
<dbReference type="GO" id="GO:0005886">
    <property type="term" value="C:plasma membrane"/>
    <property type="evidence" value="ECO:0007669"/>
    <property type="project" value="InterPro"/>
</dbReference>
<keyword evidence="1" id="KW-0812">Transmembrane</keyword>
<organism evidence="2 3">
    <name type="scientific">Torulaspora delbrueckii</name>
    <name type="common">Yeast</name>
    <name type="synonym">Candida colliculosa</name>
    <dbReference type="NCBI Taxonomy" id="4950"/>
    <lineage>
        <taxon>Eukaryota</taxon>
        <taxon>Fungi</taxon>
        <taxon>Dikarya</taxon>
        <taxon>Ascomycota</taxon>
        <taxon>Saccharomycotina</taxon>
        <taxon>Saccharomycetes</taxon>
        <taxon>Saccharomycetales</taxon>
        <taxon>Saccharomycetaceae</taxon>
        <taxon>Torulaspora</taxon>
    </lineage>
</organism>
<keyword evidence="1" id="KW-1133">Transmembrane helix</keyword>
<dbReference type="RefSeq" id="XP_003681539.1">
    <property type="nucleotide sequence ID" value="XM_003681491.1"/>
</dbReference>
<dbReference type="FunCoup" id="G8ZUN4">
    <property type="interactions" value="49"/>
</dbReference>
<dbReference type="OrthoDB" id="4068213at2759"/>
<dbReference type="InterPro" id="IPR016024">
    <property type="entry name" value="ARM-type_fold"/>
</dbReference>
<keyword evidence="3" id="KW-1185">Reference proteome</keyword>
<gene>
    <name evidence="2" type="primary">TDEL0E00850</name>
    <name evidence="2" type="ORF">TDEL_0E00850</name>
</gene>
<dbReference type="InterPro" id="IPR009571">
    <property type="entry name" value="SUR7/Rim9-like_fungi"/>
</dbReference>
<dbReference type="Pfam" id="PF06687">
    <property type="entry name" value="SUR7"/>
    <property type="match status" value="1"/>
</dbReference>
<dbReference type="PANTHER" id="PTHR28019">
    <property type="entry name" value="CELL MEMBRANE PROTEIN YLR413W-RELATED"/>
    <property type="match status" value="1"/>
</dbReference>
<name>G8ZUN4_TORDE</name>
<proteinExistence type="predicted"/>
<dbReference type="EMBL" id="HE616746">
    <property type="protein sequence ID" value="CCE92328.1"/>
    <property type="molecule type" value="Genomic_DNA"/>
</dbReference>
<dbReference type="GO" id="GO:0051285">
    <property type="term" value="C:cell cortex of cell tip"/>
    <property type="evidence" value="ECO:0007669"/>
    <property type="project" value="TreeGrafter"/>
</dbReference>
<dbReference type="GeneID" id="11503729"/>
<dbReference type="Proteomes" id="UP000005627">
    <property type="component" value="Chromosome 5"/>
</dbReference>
<feature type="transmembrane region" description="Helical" evidence="1">
    <location>
        <begin position="608"/>
        <end position="630"/>
    </location>
</feature>
<dbReference type="HOGENOM" id="CLU_402815_0_0_1"/>
<dbReference type="InterPro" id="IPR052413">
    <property type="entry name" value="SUR7_domain"/>
</dbReference>
<evidence type="ECO:0000256" key="1">
    <source>
        <dbReference type="SAM" id="Phobius"/>
    </source>
</evidence>
<dbReference type="AlphaFoldDB" id="G8ZUN4"/>
<sequence length="681" mass="73824">MLCSRKINLALCALYLFATFIMVIVAIAGSTSNYKPLTNIYIGTADIAHINVTKVIPQFAPILTILGGALNSDNASIDTVFPALHQLDSTPAFAPLLTLLANAEDTNATVTALSELAPLALSNDTNSSTSQQMAEVYQLLQMSSNATESMQGLEGLVEASMEDPSSNSSTIVMHLLADSNDTLSSTEALMTLNNMSGTEKQQLTPVFALFQVSTNETATISSLATLMNSTIPSELTENMFSALNQSTDLNQTLQQLESLVPEESRPAFEAVATLIETSSSSNTTIASLQTLLENNVTTSTSARQAFASLSTLLSNGQNDTLVLQSVQSLAMITNTTTSTQQLTSLHQLFESSNNRTGTLPVLGMLQTGLAEDSSSAQYIPPLVSLMEASSDPMTIFTSLMTFTAWAQQNTATFLPVAAILQNAERNPAPTDEDIKELTPRILEYFNINSKYQLSIFTLCERDVHNEIKTCSKSHAVQDLDFRSIIWDDLEDSDFTPYLNALNVTEDSLHLDGKLLRRQHEYVPAIKATLAFSLISIILAFFLILAVLYLMLTGAYNKWVWFGVLFTCLWYTLFTCLAAVIVTAIIGIIKSGTSDDNYGVVFKGGPAYLGLMWTSFALALACPIILLTAFIQARKLHRKKQVAAMDEGISHEAVNSTSSGPSSLNNGNGYVEKTQIELVVVK</sequence>
<feature type="transmembrane region" description="Helical" evidence="1">
    <location>
        <begin position="529"/>
        <end position="551"/>
    </location>
</feature>
<evidence type="ECO:0000313" key="3">
    <source>
        <dbReference type="Proteomes" id="UP000005627"/>
    </source>
</evidence>
<dbReference type="InParanoid" id="G8ZUN4"/>
<dbReference type="PANTHER" id="PTHR28019:SF2">
    <property type="entry name" value="CELL MEMBRANE PROTEIN YLR413W-RELATED"/>
    <property type="match status" value="1"/>
</dbReference>
<reference evidence="2 3" key="1">
    <citation type="journal article" date="2011" name="Proc. Natl. Acad. Sci. U.S.A.">
        <title>Evolutionary erosion of yeast sex chromosomes by mating-type switching accidents.</title>
        <authorList>
            <person name="Gordon J.L."/>
            <person name="Armisen D."/>
            <person name="Proux-Wera E."/>
            <person name="Oheigeartaigh S.S."/>
            <person name="Byrne K.P."/>
            <person name="Wolfe K.H."/>
        </authorList>
    </citation>
    <scope>NUCLEOTIDE SEQUENCE [LARGE SCALE GENOMIC DNA]</scope>
    <source>
        <strain evidence="3">ATCC 10662 / CBS 1146 / NBRC 0425 / NCYC 2629 / NRRL Y-866</strain>
    </source>
</reference>
<accession>G8ZUN4</accession>
<dbReference type="KEGG" id="tdl:TDEL_0E00850"/>
<evidence type="ECO:0000313" key="2">
    <source>
        <dbReference type="EMBL" id="CCE92328.1"/>
    </source>
</evidence>
<keyword evidence="1" id="KW-0472">Membrane</keyword>
<dbReference type="GO" id="GO:0031505">
    <property type="term" value="P:fungal-type cell wall organization"/>
    <property type="evidence" value="ECO:0007669"/>
    <property type="project" value="TreeGrafter"/>
</dbReference>